<evidence type="ECO:0000313" key="3">
    <source>
        <dbReference type="Proteomes" id="UP001153076"/>
    </source>
</evidence>
<comment type="caution">
    <text evidence="2">The sequence shown here is derived from an EMBL/GenBank/DDBJ whole genome shotgun (WGS) entry which is preliminary data.</text>
</comment>
<dbReference type="PANTHER" id="PTHR31964">
    <property type="entry name" value="ADENINE NUCLEOTIDE ALPHA HYDROLASES-LIKE SUPERFAMILY PROTEIN"/>
    <property type="match status" value="1"/>
</dbReference>
<evidence type="ECO:0000259" key="1">
    <source>
        <dbReference type="Pfam" id="PF00582"/>
    </source>
</evidence>
<sequence length="206" mass="22193">MEQATAGGTLMEAAVGLTSGTTDRNKMKVMVALDDSDPSFYALSWTLSTFLKAKTTATMTTVEGDISARHPTEEGCLFYLLHVQQPFHNYVFPAGPTLHTAAFASSSVVEAIKQVQTEISANILERALSICKRSIVRAETLILEGDPKEAICQQVEQMHVDLLVVGSRGLGQIKRAFLGSVSDCCAHLACCPVLIVKPPKGTTHDK</sequence>
<dbReference type="EMBL" id="JAKOGI010000915">
    <property type="protein sequence ID" value="KAJ8429265.1"/>
    <property type="molecule type" value="Genomic_DNA"/>
</dbReference>
<dbReference type="CDD" id="cd23659">
    <property type="entry name" value="USP_At3g01520-like"/>
    <property type="match status" value="1"/>
</dbReference>
<dbReference type="InterPro" id="IPR006016">
    <property type="entry name" value="UspA"/>
</dbReference>
<feature type="domain" description="UspA" evidence="1">
    <location>
        <begin position="28"/>
        <end position="197"/>
    </location>
</feature>
<dbReference type="InterPro" id="IPR006015">
    <property type="entry name" value="Universal_stress_UspA"/>
</dbReference>
<reference evidence="2" key="1">
    <citation type="submission" date="2022-04" db="EMBL/GenBank/DDBJ databases">
        <title>Carnegiea gigantea Genome sequencing and assembly v2.</title>
        <authorList>
            <person name="Copetti D."/>
            <person name="Sanderson M.J."/>
            <person name="Burquez A."/>
            <person name="Wojciechowski M.F."/>
        </authorList>
    </citation>
    <scope>NUCLEOTIDE SEQUENCE</scope>
    <source>
        <strain evidence="2">SGP5-SGP5p</strain>
        <tissue evidence="2">Aerial part</tissue>
    </source>
</reference>
<dbReference type="Proteomes" id="UP001153076">
    <property type="component" value="Unassembled WGS sequence"/>
</dbReference>
<dbReference type="Pfam" id="PF00582">
    <property type="entry name" value="Usp"/>
    <property type="match status" value="1"/>
</dbReference>
<keyword evidence="3" id="KW-1185">Reference proteome</keyword>
<dbReference type="InterPro" id="IPR014729">
    <property type="entry name" value="Rossmann-like_a/b/a_fold"/>
</dbReference>
<dbReference type="AlphaFoldDB" id="A0A9Q1JQW7"/>
<accession>A0A9Q1JQW7</accession>
<dbReference type="PRINTS" id="PR01438">
    <property type="entry name" value="UNVRSLSTRESS"/>
</dbReference>
<dbReference type="SUPFAM" id="SSF52402">
    <property type="entry name" value="Adenine nucleotide alpha hydrolases-like"/>
    <property type="match status" value="1"/>
</dbReference>
<dbReference type="PANTHER" id="PTHR31964:SF124">
    <property type="entry name" value="ADENINE NUCLEOTIDE ALPHA HYDROLASES-LIKE SUPERFAMILY PROTEIN"/>
    <property type="match status" value="1"/>
</dbReference>
<protein>
    <recommendedName>
        <fullName evidence="1">UspA domain-containing protein</fullName>
    </recommendedName>
</protein>
<dbReference type="Gene3D" id="3.40.50.620">
    <property type="entry name" value="HUPs"/>
    <property type="match status" value="1"/>
</dbReference>
<proteinExistence type="predicted"/>
<gene>
    <name evidence="2" type="ORF">Cgig2_004604</name>
</gene>
<organism evidence="2 3">
    <name type="scientific">Carnegiea gigantea</name>
    <dbReference type="NCBI Taxonomy" id="171969"/>
    <lineage>
        <taxon>Eukaryota</taxon>
        <taxon>Viridiplantae</taxon>
        <taxon>Streptophyta</taxon>
        <taxon>Embryophyta</taxon>
        <taxon>Tracheophyta</taxon>
        <taxon>Spermatophyta</taxon>
        <taxon>Magnoliopsida</taxon>
        <taxon>eudicotyledons</taxon>
        <taxon>Gunneridae</taxon>
        <taxon>Pentapetalae</taxon>
        <taxon>Caryophyllales</taxon>
        <taxon>Cactineae</taxon>
        <taxon>Cactaceae</taxon>
        <taxon>Cactoideae</taxon>
        <taxon>Echinocereeae</taxon>
        <taxon>Carnegiea</taxon>
    </lineage>
</organism>
<name>A0A9Q1JQW7_9CARY</name>
<dbReference type="OrthoDB" id="843225at2759"/>
<evidence type="ECO:0000313" key="2">
    <source>
        <dbReference type="EMBL" id="KAJ8429265.1"/>
    </source>
</evidence>